<accession>A0ABT6Y158</accession>
<feature type="transmembrane region" description="Helical" evidence="8">
    <location>
        <begin position="186"/>
        <end position="202"/>
    </location>
</feature>
<sequence>MAFGSSAFKLSRRRVFDLRAELKVLFALSKKDIQMRYLGSLVGAGWAVIQPVVTVLIYWFLFQFGFRTPAVSNIPFILWFVPALISWNFMADALLNGTNAITDNVHLVKKMLFRVELLPVIRILSSLYVHMFFILFTAFMTLVYGYGLTVYLLEVFYYTFCAAFVTMGLVYISSSLAVFIKDIGQIVSVMLQFGFWVTPVFWPPNHLSGLIRFLVELNPAYYITQGYRDAFVNHEWFWYHLHLTLYFWFVSSLICFTGITLMHRLKPHFVDVL</sequence>
<name>A0ABT6Y158_ALISE</name>
<keyword evidence="7 8" id="KW-0472">Membrane</keyword>
<comment type="subcellular location">
    <subcellularLocation>
        <location evidence="1 8">Cell membrane</location>
        <topology evidence="1 8">Multi-pass membrane protein</topology>
    </subcellularLocation>
</comment>
<dbReference type="RefSeq" id="WP_283204491.1">
    <property type="nucleotide sequence ID" value="NZ_JASGCB010000032.1"/>
</dbReference>
<keyword evidence="11" id="KW-1185">Reference proteome</keyword>
<keyword evidence="3 8" id="KW-0813">Transport</keyword>
<comment type="similarity">
    <text evidence="2 8">Belongs to the ABC-2 integral membrane protein family.</text>
</comment>
<comment type="caution">
    <text evidence="10">The sequence shown here is derived from an EMBL/GenBank/DDBJ whole genome shotgun (WGS) entry which is preliminary data.</text>
</comment>
<evidence type="ECO:0000256" key="1">
    <source>
        <dbReference type="ARBA" id="ARBA00004651"/>
    </source>
</evidence>
<feature type="transmembrane region" description="Helical" evidence="8">
    <location>
        <begin position="37"/>
        <end position="62"/>
    </location>
</feature>
<dbReference type="PROSITE" id="PS51012">
    <property type="entry name" value="ABC_TM2"/>
    <property type="match status" value="1"/>
</dbReference>
<evidence type="ECO:0000256" key="6">
    <source>
        <dbReference type="ARBA" id="ARBA00022989"/>
    </source>
</evidence>
<keyword evidence="5 8" id="KW-0812">Transmembrane</keyword>
<dbReference type="InterPro" id="IPR047817">
    <property type="entry name" value="ABC2_TM_bact-type"/>
</dbReference>
<proteinExistence type="inferred from homology"/>
<dbReference type="PANTHER" id="PTHR30413">
    <property type="entry name" value="INNER MEMBRANE TRANSPORT PERMEASE"/>
    <property type="match status" value="1"/>
</dbReference>
<evidence type="ECO:0000256" key="7">
    <source>
        <dbReference type="ARBA" id="ARBA00023136"/>
    </source>
</evidence>
<gene>
    <name evidence="10" type="ORF">QID03_13035</name>
</gene>
<dbReference type="PANTHER" id="PTHR30413:SF10">
    <property type="entry name" value="CAPSULE POLYSACCHARIDE EXPORT INNER-MEMBRANE PROTEIN CTRC"/>
    <property type="match status" value="1"/>
</dbReference>
<feature type="transmembrane region" description="Helical" evidence="8">
    <location>
        <begin position="74"/>
        <end position="96"/>
    </location>
</feature>
<feature type="transmembrane region" description="Helical" evidence="8">
    <location>
        <begin position="237"/>
        <end position="259"/>
    </location>
</feature>
<dbReference type="EMBL" id="JASGCB010000032">
    <property type="protein sequence ID" value="MDI9261084.1"/>
    <property type="molecule type" value="Genomic_DNA"/>
</dbReference>
<keyword evidence="4 8" id="KW-1003">Cell membrane</keyword>
<evidence type="ECO:0000259" key="9">
    <source>
        <dbReference type="PROSITE" id="PS51012"/>
    </source>
</evidence>
<evidence type="ECO:0000256" key="2">
    <source>
        <dbReference type="ARBA" id="ARBA00007783"/>
    </source>
</evidence>
<organism evidence="10 11">
    <name type="scientific">Alicyclobacillus sendaiensis PA2</name>
    <dbReference type="NCBI Taxonomy" id="3029425"/>
    <lineage>
        <taxon>Bacteria</taxon>
        <taxon>Bacillati</taxon>
        <taxon>Bacillota</taxon>
        <taxon>Bacilli</taxon>
        <taxon>Bacillales</taxon>
        <taxon>Alicyclobacillaceae</taxon>
        <taxon>Alicyclobacillus</taxon>
    </lineage>
</organism>
<keyword evidence="6 8" id="KW-1133">Transmembrane helix</keyword>
<evidence type="ECO:0000313" key="10">
    <source>
        <dbReference type="EMBL" id="MDI9261084.1"/>
    </source>
</evidence>
<evidence type="ECO:0000256" key="4">
    <source>
        <dbReference type="ARBA" id="ARBA00022475"/>
    </source>
</evidence>
<protein>
    <recommendedName>
        <fullName evidence="8">Transport permease protein</fullName>
    </recommendedName>
</protein>
<dbReference type="InterPro" id="IPR013525">
    <property type="entry name" value="ABC2_TM"/>
</dbReference>
<evidence type="ECO:0000313" key="11">
    <source>
        <dbReference type="Proteomes" id="UP001529245"/>
    </source>
</evidence>
<feature type="domain" description="ABC transmembrane type-2" evidence="9">
    <location>
        <begin position="42"/>
        <end position="265"/>
    </location>
</feature>
<evidence type="ECO:0000256" key="8">
    <source>
        <dbReference type="RuleBase" id="RU361157"/>
    </source>
</evidence>
<evidence type="ECO:0000256" key="3">
    <source>
        <dbReference type="ARBA" id="ARBA00022448"/>
    </source>
</evidence>
<evidence type="ECO:0000256" key="5">
    <source>
        <dbReference type="ARBA" id="ARBA00022692"/>
    </source>
</evidence>
<reference evidence="10 11" key="1">
    <citation type="submission" date="2023-04" db="EMBL/GenBank/DDBJ databases">
        <title>A. sendaiensis sub sp. chiapanensis a novel subspecie with specific adaptation in bacterial cell wall isolated from an active volcano.</title>
        <authorList>
            <person name="Alvarez Gutierrez P.E."/>
            <person name="Ortiz Cortes L.Y."/>
        </authorList>
    </citation>
    <scope>NUCLEOTIDE SEQUENCE [LARGE SCALE GENOMIC DNA]</scope>
    <source>
        <strain evidence="10 11">PA2</strain>
    </source>
</reference>
<dbReference type="Proteomes" id="UP001529245">
    <property type="component" value="Unassembled WGS sequence"/>
</dbReference>
<feature type="transmembrane region" description="Helical" evidence="8">
    <location>
        <begin position="156"/>
        <end position="179"/>
    </location>
</feature>
<dbReference type="Pfam" id="PF01061">
    <property type="entry name" value="ABC2_membrane"/>
    <property type="match status" value="1"/>
</dbReference>
<feature type="transmembrane region" description="Helical" evidence="8">
    <location>
        <begin position="117"/>
        <end position="144"/>
    </location>
</feature>